<reference evidence="1" key="1">
    <citation type="submission" date="2021-01" db="EMBL/GenBank/DDBJ databases">
        <title>Whole genome shotgun sequence of Actinoplanes siamensis NBRC 109076.</title>
        <authorList>
            <person name="Komaki H."/>
            <person name="Tamura T."/>
        </authorList>
    </citation>
    <scope>NUCLEOTIDE SEQUENCE</scope>
    <source>
        <strain evidence="1">NBRC 109076</strain>
    </source>
</reference>
<evidence type="ECO:0000313" key="2">
    <source>
        <dbReference type="Proteomes" id="UP000629619"/>
    </source>
</evidence>
<sequence>MYVTSEGTTTRGLAGVRLGARTDGVRGKGRRYRSARAPRLMPETILQIAGNDRQEAVRLLRRFGYLI</sequence>
<gene>
    <name evidence="1" type="ORF">Asi03nite_62050</name>
</gene>
<name>A0A919NCG3_9ACTN</name>
<dbReference type="Proteomes" id="UP000629619">
    <property type="component" value="Unassembled WGS sequence"/>
</dbReference>
<evidence type="ECO:0000313" key="1">
    <source>
        <dbReference type="EMBL" id="GIF08667.1"/>
    </source>
</evidence>
<dbReference type="AlphaFoldDB" id="A0A919NCG3"/>
<dbReference type="RefSeq" id="WP_203684017.1">
    <property type="nucleotide sequence ID" value="NZ_BOMW01000066.1"/>
</dbReference>
<organism evidence="1 2">
    <name type="scientific">Actinoplanes siamensis</name>
    <dbReference type="NCBI Taxonomy" id="1223317"/>
    <lineage>
        <taxon>Bacteria</taxon>
        <taxon>Bacillati</taxon>
        <taxon>Actinomycetota</taxon>
        <taxon>Actinomycetes</taxon>
        <taxon>Micromonosporales</taxon>
        <taxon>Micromonosporaceae</taxon>
        <taxon>Actinoplanes</taxon>
    </lineage>
</organism>
<dbReference type="EMBL" id="BOMW01000066">
    <property type="protein sequence ID" value="GIF08667.1"/>
    <property type="molecule type" value="Genomic_DNA"/>
</dbReference>
<proteinExistence type="predicted"/>
<protein>
    <submittedName>
        <fullName evidence="1">Uncharacterized protein</fullName>
    </submittedName>
</protein>
<accession>A0A919NCG3</accession>
<comment type="caution">
    <text evidence="1">The sequence shown here is derived from an EMBL/GenBank/DDBJ whole genome shotgun (WGS) entry which is preliminary data.</text>
</comment>
<keyword evidence="2" id="KW-1185">Reference proteome</keyword>